<organism evidence="1 3">
    <name type="scientific">Nocardiopsis alba</name>
    <dbReference type="NCBI Taxonomy" id="53437"/>
    <lineage>
        <taxon>Bacteria</taxon>
        <taxon>Bacillati</taxon>
        <taxon>Actinomycetota</taxon>
        <taxon>Actinomycetes</taxon>
        <taxon>Streptosporangiales</taxon>
        <taxon>Nocardiopsidaceae</taxon>
        <taxon>Nocardiopsis</taxon>
    </lineage>
</organism>
<gene>
    <name evidence="1" type="ORF">GTW20_00010</name>
    <name evidence="2" type="ORF">GTW20_00380</name>
</gene>
<evidence type="ECO:0000313" key="2">
    <source>
        <dbReference type="EMBL" id="MYR30757.1"/>
    </source>
</evidence>
<dbReference type="AlphaFoldDB" id="A0A7K2ILH1"/>
<dbReference type="Proteomes" id="UP000467124">
    <property type="component" value="Unassembled WGS sequence"/>
</dbReference>
<evidence type="ECO:0000313" key="3">
    <source>
        <dbReference type="Proteomes" id="UP000467124"/>
    </source>
</evidence>
<accession>A0A7K2ILH1</accession>
<dbReference type="EMBL" id="WWHY01000001">
    <property type="protein sequence ID" value="MYR30757.1"/>
    <property type="molecule type" value="Genomic_DNA"/>
</dbReference>
<proteinExistence type="predicted"/>
<dbReference type="RefSeq" id="WP_161109850.1">
    <property type="nucleotide sequence ID" value="NZ_JBHXVI010000018.1"/>
</dbReference>
<evidence type="ECO:0000313" key="1">
    <source>
        <dbReference type="EMBL" id="MYR30687.1"/>
    </source>
</evidence>
<sequence length="192" mass="21841">MNSLLIGFFAALGGLLLGVLSDMVSEEMRTRLDRLPQGMVKLAVLRLPKATRDEKLHDWLADLEYFLHGEKAVPVTRLFKGMSFGFGLLFSVSKMRKQLEVLQEREEVEKERVRYTFDMAVRDVGGEINFESTVWGKIAPVSREFVSLVDLLEKERGVRSFSDEEIKILEYFRKMGRSKGEGSGIENQGDSS</sequence>
<name>A0A7K2ILH1_9ACTN</name>
<protein>
    <submittedName>
        <fullName evidence="1">Uncharacterized protein</fullName>
    </submittedName>
</protein>
<reference evidence="1 3" key="1">
    <citation type="journal article" date="2019" name="Nat. Commun.">
        <title>The antimicrobial potential of Streptomyces from insect microbiomes.</title>
        <authorList>
            <person name="Chevrette M.G."/>
            <person name="Carlson C.M."/>
            <person name="Ortega H.E."/>
            <person name="Thomas C."/>
            <person name="Ananiev G.E."/>
            <person name="Barns K.J."/>
            <person name="Book A.J."/>
            <person name="Cagnazzo J."/>
            <person name="Carlos C."/>
            <person name="Flanigan W."/>
            <person name="Grubbs K.J."/>
            <person name="Horn H.A."/>
            <person name="Hoffmann F.M."/>
            <person name="Klassen J.L."/>
            <person name="Knack J.J."/>
            <person name="Lewin G.R."/>
            <person name="McDonald B.R."/>
            <person name="Muller L."/>
            <person name="Melo W.G.P."/>
            <person name="Pinto-Tomas A.A."/>
            <person name="Schmitz A."/>
            <person name="Wendt-Pienkowski E."/>
            <person name="Wildman S."/>
            <person name="Zhao M."/>
            <person name="Zhang F."/>
            <person name="Bugni T.S."/>
            <person name="Andes D.R."/>
            <person name="Pupo M.T."/>
            <person name="Currie C.R."/>
        </authorList>
    </citation>
    <scope>NUCLEOTIDE SEQUENCE [LARGE SCALE GENOMIC DNA]</scope>
    <source>
        <strain evidence="1 3">SID5840</strain>
    </source>
</reference>
<dbReference type="EMBL" id="WWHY01000001">
    <property type="protein sequence ID" value="MYR30687.1"/>
    <property type="molecule type" value="Genomic_DNA"/>
</dbReference>
<comment type="caution">
    <text evidence="1">The sequence shown here is derived from an EMBL/GenBank/DDBJ whole genome shotgun (WGS) entry which is preliminary data.</text>
</comment>